<dbReference type="InterPro" id="IPR017850">
    <property type="entry name" value="Alkaline_phosphatase_core_sf"/>
</dbReference>
<dbReference type="GO" id="GO:0046872">
    <property type="term" value="F:metal ion binding"/>
    <property type="evidence" value="ECO:0007669"/>
    <property type="project" value="UniProtKB-KW"/>
</dbReference>
<keyword evidence="8" id="KW-1185">Reference proteome</keyword>
<feature type="region of interest" description="Disordered" evidence="5">
    <location>
        <begin position="34"/>
        <end position="73"/>
    </location>
</feature>
<name>A0A517XPJ5_9BACT</name>
<proteinExistence type="inferred from homology"/>
<dbReference type="Gene3D" id="3.30.1120.10">
    <property type="match status" value="1"/>
</dbReference>
<evidence type="ECO:0000313" key="8">
    <source>
        <dbReference type="Proteomes" id="UP000319576"/>
    </source>
</evidence>
<dbReference type="PANTHER" id="PTHR42693:SF43">
    <property type="entry name" value="BLL2667 PROTEIN"/>
    <property type="match status" value="1"/>
</dbReference>
<feature type="compositionally biased region" description="Basic and acidic residues" evidence="5">
    <location>
        <begin position="60"/>
        <end position="73"/>
    </location>
</feature>
<sequence>MNLRTLVAVTAAAVGCALGYGLTGLATRPALGQEKAAPPKADGSVLPFPTTPSASVAGESIRDSKMTWRKDPERLKPGAPNVVVVLIDDVGFGQADTFGGECHTPNLTRLWNSGIAFNTFHTTSICSPTRAALLTGRNHHRVGNGTIAERASDFDGYTGVIPRTSATIPEVLHHYGYQSAAFGKWHNTPANQTTAMGPFDRWPTGHGFDYFYGFLAGETSQWEPRLYENTTPVEPHGARYHLTEDMTDRAVGWMRRHQAYAPDKPFFLYFAPGAAHGPHHVFKEWADKYKGKFDDGWDAYRDRVFARQKAMGWVPADTKLTARDATMPGWASIPEAERPFQRRLMEVFAGFVEHTDAQVGRLVDGLDQLGLRENTVVLYVWGDNGASAEGQRGTVSELLAQNNVSNTIAQQLAALEELGGLPALGGPRLDSMYHAGWAWAGSTPFRSTKLVAAHFGGTRNPMVVSWPRGIKPDRTPRAQFHHVNDIAPTLYDLIGVRPPAVVSGFPQDPIDGVSLAYTFADARAPGRKRTQYFENNASRGVYHDGWFAGTFGPLIPWDTAGSAARLNEWDAAKDTWELYDLSRDFSQADDLAAKEPARLAQMKDRFLAEARANKALPIGGGLWTRFRPQDRIASPYRSWRFDTATTRMPEFTAPGLGRQSNRVTVDVEVGNEASGVLYALGGASGGVAVYLDRGQLVYDYNMLVIEQTTARSRDRIAAGKHTIEVTETIPRPGGPAEVVLSVDGREVAKATVKRTVPAAFTASETFDVGVDLGSPVSRGYYDRAPFRFGGKIDRMTVTLR</sequence>
<evidence type="ECO:0000256" key="5">
    <source>
        <dbReference type="SAM" id="MobiDB-lite"/>
    </source>
</evidence>
<dbReference type="EC" id="3.1.6.1" evidence="7"/>
<dbReference type="OrthoDB" id="9783154at2"/>
<dbReference type="SUPFAM" id="SSF53649">
    <property type="entry name" value="Alkaline phosphatase-like"/>
    <property type="match status" value="1"/>
</dbReference>
<dbReference type="PROSITE" id="PS00523">
    <property type="entry name" value="SULFATASE_1"/>
    <property type="match status" value="1"/>
</dbReference>
<dbReference type="EMBL" id="CP036273">
    <property type="protein sequence ID" value="QDU19425.1"/>
    <property type="molecule type" value="Genomic_DNA"/>
</dbReference>
<evidence type="ECO:0000256" key="3">
    <source>
        <dbReference type="ARBA" id="ARBA00022801"/>
    </source>
</evidence>
<dbReference type="Pfam" id="PF00884">
    <property type="entry name" value="Sulfatase"/>
    <property type="match status" value="1"/>
</dbReference>
<evidence type="ECO:0000256" key="2">
    <source>
        <dbReference type="ARBA" id="ARBA00022723"/>
    </source>
</evidence>
<dbReference type="InterPro" id="IPR000917">
    <property type="entry name" value="Sulfatase_N"/>
</dbReference>
<dbReference type="Proteomes" id="UP000319576">
    <property type="component" value="Chromosome"/>
</dbReference>
<dbReference type="PROSITE" id="PS51257">
    <property type="entry name" value="PROKAR_LIPOPROTEIN"/>
    <property type="match status" value="1"/>
</dbReference>
<keyword evidence="2" id="KW-0479">Metal-binding</keyword>
<evidence type="ECO:0000256" key="4">
    <source>
        <dbReference type="ARBA" id="ARBA00022837"/>
    </source>
</evidence>
<dbReference type="InterPro" id="IPR024607">
    <property type="entry name" value="Sulfatase_CS"/>
</dbReference>
<keyword evidence="3 7" id="KW-0378">Hydrolase</keyword>
<dbReference type="KEGG" id="uli:ETAA1_13490"/>
<dbReference type="AlphaFoldDB" id="A0A517XPJ5"/>
<evidence type="ECO:0000256" key="1">
    <source>
        <dbReference type="ARBA" id="ARBA00008779"/>
    </source>
</evidence>
<reference evidence="7 8" key="1">
    <citation type="submission" date="2019-02" db="EMBL/GenBank/DDBJ databases">
        <title>Deep-cultivation of Planctomycetes and their phenomic and genomic characterization uncovers novel biology.</title>
        <authorList>
            <person name="Wiegand S."/>
            <person name="Jogler M."/>
            <person name="Boedeker C."/>
            <person name="Pinto D."/>
            <person name="Vollmers J."/>
            <person name="Rivas-Marin E."/>
            <person name="Kohn T."/>
            <person name="Peeters S.H."/>
            <person name="Heuer A."/>
            <person name="Rast P."/>
            <person name="Oberbeckmann S."/>
            <person name="Bunk B."/>
            <person name="Jeske O."/>
            <person name="Meyerdierks A."/>
            <person name="Storesund J.E."/>
            <person name="Kallscheuer N."/>
            <person name="Luecker S."/>
            <person name="Lage O.M."/>
            <person name="Pohl T."/>
            <person name="Merkel B.J."/>
            <person name="Hornburger P."/>
            <person name="Mueller R.-W."/>
            <person name="Bruemmer F."/>
            <person name="Labrenz M."/>
            <person name="Spormann A.M."/>
            <person name="Op den Camp H."/>
            <person name="Overmann J."/>
            <person name="Amann R."/>
            <person name="Jetten M.S.M."/>
            <person name="Mascher T."/>
            <person name="Medema M.H."/>
            <person name="Devos D.P."/>
            <person name="Kaster A.-K."/>
            <person name="Ovreas L."/>
            <person name="Rohde M."/>
            <person name="Galperin M.Y."/>
            <person name="Jogler C."/>
        </authorList>
    </citation>
    <scope>NUCLEOTIDE SEQUENCE [LARGE SCALE GENOMIC DNA]</scope>
    <source>
        <strain evidence="7 8">ETA_A1</strain>
    </source>
</reference>
<dbReference type="CDD" id="cd16025">
    <property type="entry name" value="PAS_like"/>
    <property type="match status" value="1"/>
</dbReference>
<evidence type="ECO:0000313" key="7">
    <source>
        <dbReference type="EMBL" id="QDU19425.1"/>
    </source>
</evidence>
<protein>
    <submittedName>
        <fullName evidence="7">Arylsulfatase</fullName>
        <ecNumber evidence="7">3.1.6.1</ecNumber>
    </submittedName>
</protein>
<feature type="domain" description="Sulfatase N-terminal" evidence="6">
    <location>
        <begin position="80"/>
        <end position="496"/>
    </location>
</feature>
<dbReference type="GO" id="GO:0004065">
    <property type="term" value="F:arylsulfatase activity"/>
    <property type="evidence" value="ECO:0007669"/>
    <property type="project" value="UniProtKB-EC"/>
</dbReference>
<gene>
    <name evidence="7" type="primary">atsA_5</name>
    <name evidence="7" type="ORF">ETAA1_13490</name>
</gene>
<comment type="similarity">
    <text evidence="1">Belongs to the sulfatase family.</text>
</comment>
<organism evidence="7 8">
    <name type="scientific">Urbifossiella limnaea</name>
    <dbReference type="NCBI Taxonomy" id="2528023"/>
    <lineage>
        <taxon>Bacteria</taxon>
        <taxon>Pseudomonadati</taxon>
        <taxon>Planctomycetota</taxon>
        <taxon>Planctomycetia</taxon>
        <taxon>Gemmatales</taxon>
        <taxon>Gemmataceae</taxon>
        <taxon>Urbifossiella</taxon>
    </lineage>
</organism>
<dbReference type="InterPro" id="IPR050738">
    <property type="entry name" value="Sulfatase"/>
</dbReference>
<dbReference type="Gene3D" id="3.40.720.10">
    <property type="entry name" value="Alkaline Phosphatase, subunit A"/>
    <property type="match status" value="1"/>
</dbReference>
<accession>A0A517XPJ5</accession>
<dbReference type="RefSeq" id="WP_145235409.1">
    <property type="nucleotide sequence ID" value="NZ_CP036273.1"/>
</dbReference>
<evidence type="ECO:0000259" key="6">
    <source>
        <dbReference type="Pfam" id="PF00884"/>
    </source>
</evidence>
<dbReference type="PANTHER" id="PTHR42693">
    <property type="entry name" value="ARYLSULFATASE FAMILY MEMBER"/>
    <property type="match status" value="1"/>
</dbReference>
<keyword evidence="4" id="KW-0106">Calcium</keyword>